<protein>
    <submittedName>
        <fullName evidence="5">Helix-turn-helix domain-containing protein</fullName>
    </submittedName>
</protein>
<dbReference type="PANTHER" id="PTHR46796">
    <property type="entry name" value="HTH-TYPE TRANSCRIPTIONAL ACTIVATOR RHAS-RELATED"/>
    <property type="match status" value="1"/>
</dbReference>
<comment type="caution">
    <text evidence="5">The sequence shown here is derived from an EMBL/GenBank/DDBJ whole genome shotgun (WGS) entry which is preliminary data.</text>
</comment>
<keyword evidence="6" id="KW-1185">Reference proteome</keyword>
<accession>A0ABV3J964</accession>
<dbReference type="SMART" id="SM00342">
    <property type="entry name" value="HTH_ARAC"/>
    <property type="match status" value="1"/>
</dbReference>
<dbReference type="Gene3D" id="1.10.10.60">
    <property type="entry name" value="Homeodomain-like"/>
    <property type="match status" value="1"/>
</dbReference>
<dbReference type="PRINTS" id="PR00032">
    <property type="entry name" value="HTHARAC"/>
</dbReference>
<dbReference type="SUPFAM" id="SSF46689">
    <property type="entry name" value="Homeodomain-like"/>
    <property type="match status" value="1"/>
</dbReference>
<evidence type="ECO:0000259" key="4">
    <source>
        <dbReference type="PROSITE" id="PS01124"/>
    </source>
</evidence>
<dbReference type="InterPro" id="IPR020449">
    <property type="entry name" value="Tscrpt_reg_AraC-type_HTH"/>
</dbReference>
<reference evidence="5 6" key="1">
    <citation type="submission" date="2024-06" db="EMBL/GenBank/DDBJ databases">
        <title>The Natural Products Discovery Center: Release of the First 8490 Sequenced Strains for Exploring Actinobacteria Biosynthetic Diversity.</title>
        <authorList>
            <person name="Kalkreuter E."/>
            <person name="Kautsar S.A."/>
            <person name="Yang D."/>
            <person name="Bader C.D."/>
            <person name="Teijaro C.N."/>
            <person name="Fluegel L."/>
            <person name="Davis C.M."/>
            <person name="Simpson J.R."/>
            <person name="Lauterbach L."/>
            <person name="Steele A.D."/>
            <person name="Gui C."/>
            <person name="Meng S."/>
            <person name="Li G."/>
            <person name="Viehrig K."/>
            <person name="Ye F."/>
            <person name="Su P."/>
            <person name="Kiefer A.F."/>
            <person name="Nichols A."/>
            <person name="Cepeda A.J."/>
            <person name="Yan W."/>
            <person name="Fan B."/>
            <person name="Jiang Y."/>
            <person name="Adhikari A."/>
            <person name="Zheng C.-J."/>
            <person name="Schuster L."/>
            <person name="Cowan T.M."/>
            <person name="Smanski M.J."/>
            <person name="Chevrette M.G."/>
            <person name="De Carvalho L.P.S."/>
            <person name="Shen B."/>
        </authorList>
    </citation>
    <scope>NUCLEOTIDE SEQUENCE [LARGE SCALE GENOMIC DNA]</scope>
    <source>
        <strain evidence="5 6">NPDC052768</strain>
    </source>
</reference>
<dbReference type="RefSeq" id="WP_364018829.1">
    <property type="nucleotide sequence ID" value="NZ_JBFATD010000002.1"/>
</dbReference>
<proteinExistence type="predicted"/>
<dbReference type="InterPro" id="IPR009057">
    <property type="entry name" value="Homeodomain-like_sf"/>
</dbReference>
<evidence type="ECO:0000313" key="5">
    <source>
        <dbReference type="EMBL" id="MEV5244682.1"/>
    </source>
</evidence>
<dbReference type="InterPro" id="IPR035418">
    <property type="entry name" value="AraC-bd_2"/>
</dbReference>
<dbReference type="InterPro" id="IPR018060">
    <property type="entry name" value="HTH_AraC"/>
</dbReference>
<sequence length="326" mass="36181">MEAVSTDQVPAGERFAFWHEMCSKMWLPLDTRCAPHPESAFRAQASFSGIDLVQATLLTATPHSIHRTPKLVREADPEEFLVTCAVRGRVFGEQDDRRAVLHAGDLTLRDSSRPYLTRLAPREPTGQVLVLRFPRPLLPFPARDLGRLSAVTIPGAQGIGALCSAFLLQLARHMHEFSPADTGRLSALTLDVLIAALADALDTQAAVSPHTRQRALMAQIRAFILDNLCDPQLTPDAIAAAHHISLRYLHKLFQQEGQTVAGFIRERRLEQCRRDLANPRLAARPIHAIAARWGFTSPAHFSQAFRAAYGLSPRQYRQECTTVHAD</sequence>
<keyword evidence="1" id="KW-0805">Transcription regulation</keyword>
<dbReference type="Pfam" id="PF12833">
    <property type="entry name" value="HTH_18"/>
    <property type="match status" value="1"/>
</dbReference>
<feature type="domain" description="HTH araC/xylS-type" evidence="4">
    <location>
        <begin position="218"/>
        <end position="319"/>
    </location>
</feature>
<organism evidence="5 6">
    <name type="scientific">Streptomyces werraensis</name>
    <dbReference type="NCBI Taxonomy" id="68284"/>
    <lineage>
        <taxon>Bacteria</taxon>
        <taxon>Bacillati</taxon>
        <taxon>Actinomycetota</taxon>
        <taxon>Actinomycetes</taxon>
        <taxon>Kitasatosporales</taxon>
        <taxon>Streptomycetaceae</taxon>
        <taxon>Streptomyces</taxon>
    </lineage>
</organism>
<evidence type="ECO:0000256" key="3">
    <source>
        <dbReference type="ARBA" id="ARBA00023163"/>
    </source>
</evidence>
<dbReference type="Pfam" id="PF14525">
    <property type="entry name" value="AraC_binding_2"/>
    <property type="match status" value="1"/>
</dbReference>
<evidence type="ECO:0000313" key="6">
    <source>
        <dbReference type="Proteomes" id="UP001552527"/>
    </source>
</evidence>
<gene>
    <name evidence="5" type="ORF">AB0K95_05290</name>
</gene>
<evidence type="ECO:0000256" key="2">
    <source>
        <dbReference type="ARBA" id="ARBA00023125"/>
    </source>
</evidence>
<evidence type="ECO:0000256" key="1">
    <source>
        <dbReference type="ARBA" id="ARBA00023015"/>
    </source>
</evidence>
<name>A0ABV3J964_9ACTN</name>
<dbReference type="EMBL" id="JBFATE010000002">
    <property type="protein sequence ID" value="MEV5244682.1"/>
    <property type="molecule type" value="Genomic_DNA"/>
</dbReference>
<keyword evidence="3" id="KW-0804">Transcription</keyword>
<dbReference type="PANTHER" id="PTHR46796:SF6">
    <property type="entry name" value="ARAC SUBFAMILY"/>
    <property type="match status" value="1"/>
</dbReference>
<dbReference type="PROSITE" id="PS01124">
    <property type="entry name" value="HTH_ARAC_FAMILY_2"/>
    <property type="match status" value="1"/>
</dbReference>
<dbReference type="InterPro" id="IPR050204">
    <property type="entry name" value="AraC_XylS_family_regulators"/>
</dbReference>
<dbReference type="Proteomes" id="UP001552527">
    <property type="component" value="Unassembled WGS sequence"/>
</dbReference>
<keyword evidence="2" id="KW-0238">DNA-binding</keyword>